<evidence type="ECO:0000256" key="13">
    <source>
        <dbReference type="ARBA" id="ARBA00023286"/>
    </source>
</evidence>
<keyword evidence="2" id="KW-0813">Transport</keyword>
<dbReference type="Gene3D" id="2.70.170.10">
    <property type="entry name" value="Neurotransmitter-gated ion-channel ligand-binding domain"/>
    <property type="match status" value="1"/>
</dbReference>
<dbReference type="CTD" id="353174"/>
<evidence type="ECO:0000256" key="16">
    <source>
        <dbReference type="ARBA" id="ARBA00036239"/>
    </source>
</evidence>
<dbReference type="GeneTree" id="ENSGT00920000149199"/>
<dbReference type="GO" id="GO:0004888">
    <property type="term" value="F:transmembrane signaling receptor activity"/>
    <property type="evidence" value="ECO:0007669"/>
    <property type="project" value="InterPro"/>
</dbReference>
<organism evidence="25 26">
    <name type="scientific">Pan paniscus</name>
    <name type="common">Pygmy chimpanzee</name>
    <name type="synonym">Bonobo</name>
    <dbReference type="NCBI Taxonomy" id="9597"/>
    <lineage>
        <taxon>Eukaryota</taxon>
        <taxon>Metazoa</taxon>
        <taxon>Chordata</taxon>
        <taxon>Craniata</taxon>
        <taxon>Vertebrata</taxon>
        <taxon>Euteleostomi</taxon>
        <taxon>Mammalia</taxon>
        <taxon>Eutheria</taxon>
        <taxon>Euarchontoglires</taxon>
        <taxon>Primates</taxon>
        <taxon>Haplorrhini</taxon>
        <taxon>Catarrhini</taxon>
        <taxon>Hominidae</taxon>
        <taxon>Pan</taxon>
    </lineage>
</organism>
<reference evidence="25" key="2">
    <citation type="submission" date="2025-08" db="UniProtKB">
        <authorList>
            <consortium name="Ensembl"/>
        </authorList>
    </citation>
    <scope>IDENTIFICATION</scope>
</reference>
<reference evidence="25 26" key="1">
    <citation type="journal article" date="2012" name="Nature">
        <title>The bonobo genome compared with the chimpanzee and human genomes.</title>
        <authorList>
            <person name="Prufer K."/>
            <person name="Munch K."/>
            <person name="Hellmann I."/>
            <person name="Akagi K."/>
            <person name="Miller J.R."/>
            <person name="Walenz B."/>
            <person name="Koren S."/>
            <person name="Sutton G."/>
            <person name="Kodira C."/>
            <person name="Winer R."/>
            <person name="Knight J.R."/>
            <person name="Mullikin J.C."/>
            <person name="Meader S.J."/>
            <person name="Ponting C.P."/>
            <person name="Lunter G."/>
            <person name="Higashino S."/>
            <person name="Hobolth A."/>
            <person name="Dutheil J."/>
            <person name="Karakoc E."/>
            <person name="Alkan C."/>
            <person name="Sajjadian S."/>
            <person name="Catacchio C.R."/>
            <person name="Ventura M."/>
            <person name="Marques-Bonet T."/>
            <person name="Eichler E.E."/>
            <person name="Andre C."/>
            <person name="Atencia R."/>
            <person name="Mugisha L."/>
            <person name="Junhold J."/>
            <person name="Patterson N."/>
            <person name="Siebauer M."/>
            <person name="Good J.M."/>
            <person name="Fischer A."/>
            <person name="Ptak S.E."/>
            <person name="Lachmann M."/>
            <person name="Symer D.E."/>
            <person name="Mailund T."/>
            <person name="Schierup M.H."/>
            <person name="Andres A.M."/>
            <person name="Kelso J."/>
            <person name="Paabo S."/>
        </authorList>
    </citation>
    <scope>NUCLEOTIDE SEQUENCE [LARGE SCALE GENOMIC DNA]</scope>
</reference>
<dbReference type="InterPro" id="IPR036719">
    <property type="entry name" value="Neuro-gated_channel_TM_sf"/>
</dbReference>
<comment type="function">
    <text evidence="17">Ligand-gated cation channel that allows the movement of sodium and potassium monoatomic cations across cell membranes when activated by zinc (Zn2+), copper (Cu2+), and changes in pH. Could also transport cesium.</text>
</comment>
<evidence type="ECO:0000256" key="18">
    <source>
        <dbReference type="ARBA" id="ARBA00061606"/>
    </source>
</evidence>
<dbReference type="KEGG" id="pps:100983740"/>
<feature type="transmembrane region" description="Helical" evidence="22">
    <location>
        <begin position="234"/>
        <end position="254"/>
    </location>
</feature>
<evidence type="ECO:0000256" key="21">
    <source>
        <dbReference type="SAM" id="MobiDB-lite"/>
    </source>
</evidence>
<dbReference type="STRING" id="9597.ENSPPAP00000026704"/>
<reference evidence="25" key="3">
    <citation type="submission" date="2025-09" db="UniProtKB">
        <authorList>
            <consortium name="Ensembl"/>
        </authorList>
    </citation>
    <scope>IDENTIFICATION</scope>
</reference>
<dbReference type="OMA" id="TWPLVHG"/>
<dbReference type="FunFam" id="2.70.170.10:FF:000037">
    <property type="entry name" value="zinc-activated ligand-gated ion channel"/>
    <property type="match status" value="1"/>
</dbReference>
<dbReference type="EMBL" id="AJFE02042163">
    <property type="status" value="NOT_ANNOTATED_CDS"/>
    <property type="molecule type" value="Genomic_DNA"/>
</dbReference>
<keyword evidence="13" id="KW-1071">Ligand-gated ion channel</keyword>
<proteinExistence type="inferred from homology"/>
<dbReference type="GO" id="GO:0010043">
    <property type="term" value="P:response to zinc ion"/>
    <property type="evidence" value="ECO:0007669"/>
    <property type="project" value="Ensembl"/>
</dbReference>
<dbReference type="InterPro" id="IPR006202">
    <property type="entry name" value="Neur_chan_lig-bd"/>
</dbReference>
<evidence type="ECO:0000313" key="26">
    <source>
        <dbReference type="Proteomes" id="UP000240080"/>
    </source>
</evidence>
<keyword evidence="6" id="KW-0862">Zinc</keyword>
<evidence type="ECO:0000256" key="22">
    <source>
        <dbReference type="SAM" id="Phobius"/>
    </source>
</evidence>
<comment type="similarity">
    <text evidence="18">Belongs to the ligand-gated ion channel (TC 1.A.9) family.</text>
</comment>
<feature type="chain" id="PRO_5015315245" description="Ligand-gated cation channel ZACN" evidence="23">
    <location>
        <begin position="25"/>
        <end position="412"/>
    </location>
</feature>
<dbReference type="OrthoDB" id="5920062at2759"/>
<dbReference type="RefSeq" id="XP_003813307.1">
    <property type="nucleotide sequence ID" value="XM_003813259.5"/>
</dbReference>
<gene>
    <name evidence="25" type="primary">ZACN</name>
</gene>
<feature type="compositionally biased region" description="Basic and acidic residues" evidence="21">
    <location>
        <begin position="335"/>
        <end position="353"/>
    </location>
</feature>
<dbReference type="GO" id="GO:0099094">
    <property type="term" value="F:ligand-gated monoatomic cation channel activity"/>
    <property type="evidence" value="ECO:0007669"/>
    <property type="project" value="Ensembl"/>
</dbReference>
<evidence type="ECO:0000256" key="23">
    <source>
        <dbReference type="SAM" id="SignalP"/>
    </source>
</evidence>
<evidence type="ECO:0000256" key="1">
    <source>
        <dbReference type="ARBA" id="ARBA00004651"/>
    </source>
</evidence>
<dbReference type="FunFam" id="1.20.58.390:FF:000068">
    <property type="entry name" value="zinc-activated ligand-gated ion channel"/>
    <property type="match status" value="1"/>
</dbReference>
<protein>
    <recommendedName>
        <fullName evidence="19">Ligand-gated cation channel ZACN</fullName>
    </recommendedName>
    <alternativeName>
        <fullName evidence="20">Zinc-activated channel</fullName>
    </alternativeName>
</protein>
<sequence>MMALWSLLHLTFLGFSITLLLVHGQGFQGTAAIWPSLFNVNLSKKVQESIQIPNNGSAPLLVDVQVFVSNVFNVDILRYTMSSMLLLRLSWLDTRLAWNTSAHPRHAITLPWESLWTPRLTILEALWVDWRDQSPQARVDQDGHVKLNLALTTETNCNFELLHFPRDHSNCSLSFYALSNTAMELEFQAHVVNEIVSVKREYVVYDLKTQVPPQQLVPCFQVTLRLKNTALKSIIALLVPAEALLLADVCGGLLPLRAIERIGYKVTLLLSYLVLHSSLVQALPSSSSCNPLLIYYFTILLLLLFLSTIETVLLAGLLARGNLGAKSGPSPAPRGEQREHGNPGPHPAEEPPRGVKGSQRSWPETADRIFFLVYVVGVLCTQFVFAGIWMWAACKSDAAPGEAAPHGRRPRL</sequence>
<keyword evidence="14" id="KW-0407">Ion channel</keyword>
<feature type="transmembrane region" description="Helical" evidence="22">
    <location>
        <begin position="369"/>
        <end position="392"/>
    </location>
</feature>
<comment type="subcellular location">
    <subcellularLocation>
        <location evidence="1">Cell membrane</location>
        <topology evidence="1">Multi-pass membrane protein</topology>
    </subcellularLocation>
</comment>
<evidence type="ECO:0000256" key="7">
    <source>
        <dbReference type="ARBA" id="ARBA00022989"/>
    </source>
</evidence>
<feature type="transmembrane region" description="Helical" evidence="22">
    <location>
        <begin position="266"/>
        <end position="283"/>
    </location>
</feature>
<keyword evidence="10" id="KW-1015">Disulfide bond</keyword>
<evidence type="ECO:0000256" key="15">
    <source>
        <dbReference type="ARBA" id="ARBA00034430"/>
    </source>
</evidence>
<evidence type="ECO:0000256" key="6">
    <source>
        <dbReference type="ARBA" id="ARBA00022833"/>
    </source>
</evidence>
<dbReference type="InterPro" id="IPR006201">
    <property type="entry name" value="Neur_channel"/>
</dbReference>
<evidence type="ECO:0000256" key="8">
    <source>
        <dbReference type="ARBA" id="ARBA00023065"/>
    </source>
</evidence>
<name>A0A2R9BAS2_PANPA</name>
<dbReference type="GO" id="GO:0008270">
    <property type="term" value="F:zinc ion binding"/>
    <property type="evidence" value="ECO:0007669"/>
    <property type="project" value="Ensembl"/>
</dbReference>
<evidence type="ECO:0000313" key="25">
    <source>
        <dbReference type="Ensembl" id="ENSPPAP00000026704.1"/>
    </source>
</evidence>
<keyword evidence="4 22" id="KW-0812">Transmembrane</keyword>
<dbReference type="CDD" id="cd18994">
    <property type="entry name" value="LGIC_ECD_ZAC"/>
    <property type="match status" value="1"/>
</dbReference>
<feature type="transmembrane region" description="Helical" evidence="22">
    <location>
        <begin position="295"/>
        <end position="319"/>
    </location>
</feature>
<evidence type="ECO:0000259" key="24">
    <source>
        <dbReference type="Pfam" id="PF02931"/>
    </source>
</evidence>
<feature type="signal peptide" evidence="23">
    <location>
        <begin position="1"/>
        <end position="24"/>
    </location>
</feature>
<evidence type="ECO:0000256" key="11">
    <source>
        <dbReference type="ARBA" id="ARBA00023170"/>
    </source>
</evidence>
<dbReference type="AlphaFoldDB" id="A0A2R9BAS2"/>
<evidence type="ECO:0000256" key="17">
    <source>
        <dbReference type="ARBA" id="ARBA00058416"/>
    </source>
</evidence>
<dbReference type="GO" id="GO:0005230">
    <property type="term" value="F:extracellular ligand-gated monoatomic ion channel activity"/>
    <property type="evidence" value="ECO:0007669"/>
    <property type="project" value="InterPro"/>
</dbReference>
<dbReference type="Gene3D" id="1.20.58.390">
    <property type="entry name" value="Neurotransmitter-gated ion-channel transmembrane domain"/>
    <property type="match status" value="1"/>
</dbReference>
<evidence type="ECO:0000256" key="20">
    <source>
        <dbReference type="ARBA" id="ARBA00081171"/>
    </source>
</evidence>
<keyword evidence="9 22" id="KW-0472">Membrane</keyword>
<evidence type="ECO:0000256" key="14">
    <source>
        <dbReference type="ARBA" id="ARBA00023303"/>
    </source>
</evidence>
<dbReference type="Pfam" id="PF02931">
    <property type="entry name" value="Neur_chan_LBD"/>
    <property type="match status" value="1"/>
</dbReference>
<evidence type="ECO:0000256" key="9">
    <source>
        <dbReference type="ARBA" id="ARBA00023136"/>
    </source>
</evidence>
<comment type="catalytic activity">
    <reaction evidence="16">
        <text>Na(+)(in) = Na(+)(out)</text>
        <dbReference type="Rhea" id="RHEA:34963"/>
        <dbReference type="ChEBI" id="CHEBI:29101"/>
    </reaction>
</comment>
<keyword evidence="7 22" id="KW-1133">Transmembrane helix</keyword>
<dbReference type="GO" id="GO:0160128">
    <property type="term" value="F:pH-gated monoatomic ion channel activity"/>
    <property type="evidence" value="ECO:0007669"/>
    <property type="project" value="Ensembl"/>
</dbReference>
<keyword evidence="11" id="KW-0675">Receptor</keyword>
<evidence type="ECO:0000256" key="10">
    <source>
        <dbReference type="ARBA" id="ARBA00023157"/>
    </source>
</evidence>
<dbReference type="SUPFAM" id="SSF90112">
    <property type="entry name" value="Neurotransmitter-gated ion-channel transmembrane pore"/>
    <property type="match status" value="1"/>
</dbReference>
<keyword evidence="12" id="KW-0325">Glycoprotein</keyword>
<evidence type="ECO:0000256" key="5">
    <source>
        <dbReference type="ARBA" id="ARBA00022729"/>
    </source>
</evidence>
<keyword evidence="26" id="KW-1185">Reference proteome</keyword>
<dbReference type="InterPro" id="IPR018000">
    <property type="entry name" value="Neurotransmitter_ion_chnl_CS"/>
</dbReference>
<dbReference type="SUPFAM" id="SSF63712">
    <property type="entry name" value="Nicotinic receptor ligand binding domain-like"/>
    <property type="match status" value="1"/>
</dbReference>
<comment type="catalytic activity">
    <reaction evidence="15">
        <text>K(+)(in) = K(+)(out)</text>
        <dbReference type="Rhea" id="RHEA:29463"/>
        <dbReference type="ChEBI" id="CHEBI:29103"/>
    </reaction>
</comment>
<dbReference type="PROSITE" id="PS00236">
    <property type="entry name" value="NEUROTR_ION_CHANNEL"/>
    <property type="match status" value="1"/>
</dbReference>
<keyword evidence="5 23" id="KW-0732">Signal</keyword>
<dbReference type="InterPro" id="IPR036734">
    <property type="entry name" value="Neur_chan_lig-bd_sf"/>
</dbReference>
<dbReference type="PANTHER" id="PTHR18945">
    <property type="entry name" value="NEUROTRANSMITTER GATED ION CHANNEL"/>
    <property type="match status" value="1"/>
</dbReference>
<evidence type="ECO:0000256" key="12">
    <source>
        <dbReference type="ARBA" id="ARBA00023180"/>
    </source>
</evidence>
<dbReference type="GO" id="GO:0005886">
    <property type="term" value="C:plasma membrane"/>
    <property type="evidence" value="ECO:0007669"/>
    <property type="project" value="UniProtKB-SubCell"/>
</dbReference>
<feature type="region of interest" description="Disordered" evidence="21">
    <location>
        <begin position="328"/>
        <end position="360"/>
    </location>
</feature>
<keyword evidence="3" id="KW-1003">Cell membrane</keyword>
<feature type="domain" description="Neurotransmitter-gated ion-channel ligand-binding" evidence="24">
    <location>
        <begin position="52"/>
        <end position="197"/>
    </location>
</feature>
<evidence type="ECO:0000256" key="4">
    <source>
        <dbReference type="ARBA" id="ARBA00022692"/>
    </source>
</evidence>
<dbReference type="InterPro" id="IPR038050">
    <property type="entry name" value="Neuro_actylchol_rec"/>
</dbReference>
<evidence type="ECO:0000256" key="3">
    <source>
        <dbReference type="ARBA" id="ARBA00022475"/>
    </source>
</evidence>
<accession>A0A2R9BAS2</accession>
<evidence type="ECO:0000256" key="2">
    <source>
        <dbReference type="ARBA" id="ARBA00022448"/>
    </source>
</evidence>
<dbReference type="GeneID" id="100983740"/>
<evidence type="ECO:0000256" key="19">
    <source>
        <dbReference type="ARBA" id="ARBA00067718"/>
    </source>
</evidence>
<dbReference type="Proteomes" id="UP000240080">
    <property type="component" value="Chromosome 17"/>
</dbReference>
<dbReference type="Ensembl" id="ENSPPAT00000049539.1">
    <property type="protein sequence ID" value="ENSPPAP00000026704.1"/>
    <property type="gene ID" value="ENSPPAG00000036441.1"/>
</dbReference>
<keyword evidence="8" id="KW-0406">Ion transport</keyword>